<protein>
    <submittedName>
        <fullName evidence="1">Uncharacterized protein</fullName>
    </submittedName>
</protein>
<name>A0A1G8HTL2_9MICC</name>
<dbReference type="AlphaFoldDB" id="A0A1G8HTL2"/>
<sequence length="118" mass="13133">MKTPRASLVEALPLTILTFQVNNPCLNLMGDSWSLTLMCPWMIRPPDSQFDWSSPDLQSRLQELVGRKLVDAQADGEQLIDPVFILDDGTRIDLFAGGNPHPWTLELPGAVLIGVNYE</sequence>
<dbReference type="Proteomes" id="UP000182130">
    <property type="component" value="Unassembled WGS sequence"/>
</dbReference>
<proteinExistence type="predicted"/>
<accession>A0A1G8HTL2</accession>
<reference evidence="2" key="1">
    <citation type="submission" date="2016-10" db="EMBL/GenBank/DDBJ databases">
        <authorList>
            <person name="Varghese N."/>
            <person name="Submissions S."/>
        </authorList>
    </citation>
    <scope>NUCLEOTIDE SEQUENCE [LARGE SCALE GENOMIC DNA]</scope>
    <source>
        <strain evidence="2">CGMCC 1.10783</strain>
    </source>
</reference>
<gene>
    <name evidence="1" type="ORF">SAMN05216555_10129</name>
</gene>
<dbReference type="OrthoDB" id="4964806at2"/>
<keyword evidence="2" id="KW-1185">Reference proteome</keyword>
<dbReference type="RefSeq" id="WP_139163253.1">
    <property type="nucleotide sequence ID" value="NZ_FNEI01000001.1"/>
</dbReference>
<organism evidence="1 2">
    <name type="scientific">Arthrobacter cupressi</name>
    <dbReference type="NCBI Taxonomy" id="1045773"/>
    <lineage>
        <taxon>Bacteria</taxon>
        <taxon>Bacillati</taxon>
        <taxon>Actinomycetota</taxon>
        <taxon>Actinomycetes</taxon>
        <taxon>Micrococcales</taxon>
        <taxon>Micrococcaceae</taxon>
        <taxon>Arthrobacter</taxon>
    </lineage>
</organism>
<dbReference type="EMBL" id="FNEI01000001">
    <property type="protein sequence ID" value="SDI09998.1"/>
    <property type="molecule type" value="Genomic_DNA"/>
</dbReference>
<evidence type="ECO:0000313" key="1">
    <source>
        <dbReference type="EMBL" id="SDI09998.1"/>
    </source>
</evidence>
<evidence type="ECO:0000313" key="2">
    <source>
        <dbReference type="Proteomes" id="UP000182130"/>
    </source>
</evidence>